<evidence type="ECO:0000259" key="2">
    <source>
        <dbReference type="Pfam" id="PF02470"/>
    </source>
</evidence>
<dbReference type="GO" id="GO:0005576">
    <property type="term" value="C:extracellular region"/>
    <property type="evidence" value="ECO:0007669"/>
    <property type="project" value="TreeGrafter"/>
</dbReference>
<dbReference type="InterPro" id="IPR024516">
    <property type="entry name" value="Mce_C"/>
</dbReference>
<dbReference type="PANTHER" id="PTHR33371">
    <property type="entry name" value="INTERMEMBRANE PHOSPHOLIPID TRANSPORT SYSTEM BINDING PROTEIN MLAD-RELATED"/>
    <property type="match status" value="1"/>
</dbReference>
<proteinExistence type="predicted"/>
<feature type="domain" description="Mammalian cell entry C-terminal" evidence="3">
    <location>
        <begin position="136"/>
        <end position="310"/>
    </location>
</feature>
<dbReference type="InterPro" id="IPR003399">
    <property type="entry name" value="Mce/MlaD"/>
</dbReference>
<accession>A0A6L7GP76</accession>
<reference evidence="4 5" key="1">
    <citation type="submission" date="2019-11" db="EMBL/GenBank/DDBJ databases">
        <title>Gordonia sp. nov., a novel actinobacterium isolated from mangrove soil in Hainan.</title>
        <authorList>
            <person name="Huang X."/>
            <person name="Xie Y."/>
            <person name="Chu X."/>
            <person name="Xiao K."/>
        </authorList>
    </citation>
    <scope>NUCLEOTIDE SEQUENCE [LARGE SCALE GENOMIC DNA]</scope>
    <source>
        <strain evidence="4 5">HNM0687</strain>
    </source>
</reference>
<dbReference type="EMBL" id="WMBR01000001">
    <property type="protein sequence ID" value="MXP20348.1"/>
    <property type="molecule type" value="Genomic_DNA"/>
</dbReference>
<sequence>MRNVLTRTPLRAVVGAAMASLVLILAGCGTNGIQSIPLPGGVDTGDNPRTYQIQFDDILDLVPQSMVKMNGIPVGRVEAIEVPDNQWYAQVKVEVQNEIDLSDEATAAVQQTSLLGEKFIELSEPENANELPKQNPADPIPVGRTRTATDIEQVLGALSMLLNGGGINQLQPIVTELNKALEGSVDQPCEVGPQGRTCPVVRSLLEQTEGLITGLNRQRDDIVNAIDGLARLSTRAADQTVQIERILDEIPAGVAVLEEQRPQLVDLLTKLDELGQVGTDVLSKSRDALITDLKALRPVLTELSKAAPDLITAAPLMLTHPFPDWLLPGVHGDSTNLFMTLDLRLLNQLEALGVGQGTPEYSPPQRVDVPVNPRNPYIGDNGPRYGWPTITLLPPGPNWEPGPNTPPSGGTYPMNPASADESSPETGSGDDNADFTLLPPAQPGQRFIDGPLNMIGAGR</sequence>
<feature type="region of interest" description="Disordered" evidence="1">
    <location>
        <begin position="393"/>
        <end position="459"/>
    </location>
</feature>
<evidence type="ECO:0000313" key="4">
    <source>
        <dbReference type="EMBL" id="MXP20348.1"/>
    </source>
</evidence>
<protein>
    <submittedName>
        <fullName evidence="4">MCE family protein</fullName>
    </submittedName>
</protein>
<dbReference type="Pfam" id="PF02470">
    <property type="entry name" value="MlaD"/>
    <property type="match status" value="1"/>
</dbReference>
<comment type="caution">
    <text evidence="4">The sequence shown here is derived from an EMBL/GenBank/DDBJ whole genome shotgun (WGS) entry which is preliminary data.</text>
</comment>
<name>A0A6L7GP76_9ACTN</name>
<dbReference type="InterPro" id="IPR005693">
    <property type="entry name" value="Mce"/>
</dbReference>
<dbReference type="AlphaFoldDB" id="A0A6L7GP76"/>
<dbReference type="RefSeq" id="WP_160900501.1">
    <property type="nucleotide sequence ID" value="NZ_CP102850.1"/>
</dbReference>
<dbReference type="PANTHER" id="PTHR33371:SF15">
    <property type="entry name" value="LIPOPROTEIN LPRN"/>
    <property type="match status" value="1"/>
</dbReference>
<organism evidence="4 5">
    <name type="scientific">Gordonia mangrovi</name>
    <dbReference type="NCBI Taxonomy" id="2665643"/>
    <lineage>
        <taxon>Bacteria</taxon>
        <taxon>Bacillati</taxon>
        <taxon>Actinomycetota</taxon>
        <taxon>Actinomycetes</taxon>
        <taxon>Mycobacteriales</taxon>
        <taxon>Gordoniaceae</taxon>
        <taxon>Gordonia</taxon>
    </lineage>
</organism>
<dbReference type="PROSITE" id="PS51257">
    <property type="entry name" value="PROKAR_LIPOPROTEIN"/>
    <property type="match status" value="1"/>
</dbReference>
<dbReference type="NCBIfam" id="TIGR00996">
    <property type="entry name" value="Mtu_fam_mce"/>
    <property type="match status" value="1"/>
</dbReference>
<dbReference type="InterPro" id="IPR052336">
    <property type="entry name" value="MlaD_Phospholipid_Transporter"/>
</dbReference>
<keyword evidence="5" id="KW-1185">Reference proteome</keyword>
<dbReference type="Proteomes" id="UP000475545">
    <property type="component" value="Unassembled WGS sequence"/>
</dbReference>
<evidence type="ECO:0000313" key="5">
    <source>
        <dbReference type="Proteomes" id="UP000475545"/>
    </source>
</evidence>
<evidence type="ECO:0000256" key="1">
    <source>
        <dbReference type="SAM" id="MobiDB-lite"/>
    </source>
</evidence>
<evidence type="ECO:0000259" key="3">
    <source>
        <dbReference type="Pfam" id="PF11887"/>
    </source>
</evidence>
<feature type="compositionally biased region" description="Pro residues" evidence="1">
    <location>
        <begin position="394"/>
        <end position="406"/>
    </location>
</feature>
<feature type="domain" description="Mce/MlaD" evidence="2">
    <location>
        <begin position="48"/>
        <end position="124"/>
    </location>
</feature>
<gene>
    <name evidence="4" type="ORF">GIY30_03125</name>
</gene>
<dbReference type="Pfam" id="PF11887">
    <property type="entry name" value="Mce4_CUP1"/>
    <property type="match status" value="1"/>
</dbReference>